<dbReference type="Proteomes" id="UP000799776">
    <property type="component" value="Unassembled WGS sequence"/>
</dbReference>
<comment type="caution">
    <text evidence="2">The sequence shown here is derived from an EMBL/GenBank/DDBJ whole genome shotgun (WGS) entry which is preliminary data.</text>
</comment>
<gene>
    <name evidence="2" type="ORF">K490DRAFT_59835</name>
</gene>
<feature type="region of interest" description="Disordered" evidence="1">
    <location>
        <begin position="177"/>
        <end position="207"/>
    </location>
</feature>
<feature type="compositionally biased region" description="Low complexity" evidence="1">
    <location>
        <begin position="858"/>
        <end position="871"/>
    </location>
</feature>
<feature type="region of interest" description="Disordered" evidence="1">
    <location>
        <begin position="243"/>
        <end position="264"/>
    </location>
</feature>
<feature type="region of interest" description="Disordered" evidence="1">
    <location>
        <begin position="636"/>
        <end position="665"/>
    </location>
</feature>
<feature type="compositionally biased region" description="Basic and acidic residues" evidence="1">
    <location>
        <begin position="325"/>
        <end position="346"/>
    </location>
</feature>
<feature type="region of interest" description="Disordered" evidence="1">
    <location>
        <begin position="1"/>
        <end position="143"/>
    </location>
</feature>
<feature type="compositionally biased region" description="Polar residues" evidence="1">
    <location>
        <begin position="99"/>
        <end position="143"/>
    </location>
</feature>
<feature type="region of interest" description="Disordered" evidence="1">
    <location>
        <begin position="909"/>
        <end position="943"/>
    </location>
</feature>
<organism evidence="2 3">
    <name type="scientific">Saccharata proteae CBS 121410</name>
    <dbReference type="NCBI Taxonomy" id="1314787"/>
    <lineage>
        <taxon>Eukaryota</taxon>
        <taxon>Fungi</taxon>
        <taxon>Dikarya</taxon>
        <taxon>Ascomycota</taxon>
        <taxon>Pezizomycotina</taxon>
        <taxon>Dothideomycetes</taxon>
        <taxon>Dothideomycetes incertae sedis</taxon>
        <taxon>Botryosphaeriales</taxon>
        <taxon>Saccharataceae</taxon>
        <taxon>Saccharata</taxon>
    </lineage>
</organism>
<protein>
    <submittedName>
        <fullName evidence="2">Uncharacterized protein</fullName>
    </submittedName>
</protein>
<reference evidence="2" key="1">
    <citation type="journal article" date="2020" name="Stud. Mycol.">
        <title>101 Dothideomycetes genomes: a test case for predicting lifestyles and emergence of pathogens.</title>
        <authorList>
            <person name="Haridas S."/>
            <person name="Albert R."/>
            <person name="Binder M."/>
            <person name="Bloem J."/>
            <person name="Labutti K."/>
            <person name="Salamov A."/>
            <person name="Andreopoulos B."/>
            <person name="Baker S."/>
            <person name="Barry K."/>
            <person name="Bills G."/>
            <person name="Bluhm B."/>
            <person name="Cannon C."/>
            <person name="Castanera R."/>
            <person name="Culley D."/>
            <person name="Daum C."/>
            <person name="Ezra D."/>
            <person name="Gonzalez J."/>
            <person name="Henrissat B."/>
            <person name="Kuo A."/>
            <person name="Liang C."/>
            <person name="Lipzen A."/>
            <person name="Lutzoni F."/>
            <person name="Magnuson J."/>
            <person name="Mondo S."/>
            <person name="Nolan M."/>
            <person name="Ohm R."/>
            <person name="Pangilinan J."/>
            <person name="Park H.-J."/>
            <person name="Ramirez L."/>
            <person name="Alfaro M."/>
            <person name="Sun H."/>
            <person name="Tritt A."/>
            <person name="Yoshinaga Y."/>
            <person name="Zwiers L.-H."/>
            <person name="Turgeon B."/>
            <person name="Goodwin S."/>
            <person name="Spatafora J."/>
            <person name="Crous P."/>
            <person name="Grigoriev I."/>
        </authorList>
    </citation>
    <scope>NUCLEOTIDE SEQUENCE</scope>
    <source>
        <strain evidence="2">CBS 121410</strain>
    </source>
</reference>
<feature type="compositionally biased region" description="Low complexity" evidence="1">
    <location>
        <begin position="252"/>
        <end position="263"/>
    </location>
</feature>
<feature type="region of interest" description="Disordered" evidence="1">
    <location>
        <begin position="856"/>
        <end position="879"/>
    </location>
</feature>
<name>A0A9P4LVH5_9PEZI</name>
<feature type="compositionally biased region" description="Low complexity" evidence="1">
    <location>
        <begin position="715"/>
        <end position="728"/>
    </location>
</feature>
<dbReference type="AlphaFoldDB" id="A0A9P4LVH5"/>
<feature type="compositionally biased region" description="Polar residues" evidence="1">
    <location>
        <begin position="526"/>
        <end position="540"/>
    </location>
</feature>
<evidence type="ECO:0000313" key="2">
    <source>
        <dbReference type="EMBL" id="KAF2084121.1"/>
    </source>
</evidence>
<evidence type="ECO:0000313" key="3">
    <source>
        <dbReference type="Proteomes" id="UP000799776"/>
    </source>
</evidence>
<evidence type="ECO:0000256" key="1">
    <source>
        <dbReference type="SAM" id="MobiDB-lite"/>
    </source>
</evidence>
<feature type="region of interest" description="Disordered" evidence="1">
    <location>
        <begin position="320"/>
        <end position="346"/>
    </location>
</feature>
<feature type="region of interest" description="Disordered" evidence="1">
    <location>
        <begin position="499"/>
        <end position="579"/>
    </location>
</feature>
<proteinExistence type="predicted"/>
<feature type="region of interest" description="Disordered" evidence="1">
    <location>
        <begin position="708"/>
        <end position="784"/>
    </location>
</feature>
<dbReference type="OrthoDB" id="5341904at2759"/>
<sequence length="961" mass="104824">MAYAPPKEQQRITKPRTKSITTTTTTTTTDSAPASFPFPPFDDSSAESTPSRSSGLDDDSMVHTFGAGSRSRQDARHHLRMHLFGSREQDVHRDESSHGDGSSLPSMSRTGSVYSHSQIHSAQSSTTKVNSTPGSRYSPPSDTSIDLEAAIAILQELKKNASPEDLIALHKALLPSKPVDPKQHDTTGSPSMSLMRRRSHAPPGLATRDTFDVLRKPEAVLPPATQQPPPAWRLASMDSEPNGYDDKVTSLPQRPQTPRCPTPGDLDYANLGSKLGGLFVTNGAASPAPSSTLSLSRHLTATGNRAAADLHQATNETDCFTANEGRPRDAPFDAESVARRRPEDENLDEEQIRQARDARAIFRASFTADQYLTDLPTNPYEEKEVDVSARDEPAGDGCGDAAESARRILESALFTTDKFLADAPRLSLDGHQQRLADRSQRPPMSLKSDSGYSSKASHAAGRVVEDTHLLEEEDEDDLAPMPTREEYTLAQILSQRPPWTAETLAAKPAERKRSFSRPKSWRRLSRASTNPSERSNSPAASKTDRQDSVTSDQRPVEVKRPKKLQKRPSQPNVPVVQSNRSIRAGSIPFIPPQVFEHFSERMVTSPGTDCLEHTFSSATHANASQETIPAAVSIRFPSPEPEESPRRCFQVGRKQKPTDSPSYFDGSCASAGRLGSEEPAATVAQVLGSSPYDIAATAALNNRHSFTSASVVSIPRARSTRPTAATRLSSHERCASESPGSNDHAYSTSPSPTPPKRSPLRPKCTLRAPVTNFSRPHSREDLPPVASPGCDFPGAGIFELPARSPSAPPMRRQASSPSSPFFDEKIPVIAEDVAREKTESPKPYVTAKEKWECESESATATATTATKTTTASQKWQERRRSVGATLRAAPASMLLRQKADEETVAQYCQSRVSPTTTPTTTQKRASMGSHLHPHHSYSHSVKRLPTIRSLHAYNSVHRRRL</sequence>
<keyword evidence="3" id="KW-1185">Reference proteome</keyword>
<feature type="region of interest" description="Disordered" evidence="1">
    <location>
        <begin position="433"/>
        <end position="482"/>
    </location>
</feature>
<feature type="compositionally biased region" description="Low complexity" evidence="1">
    <location>
        <begin position="21"/>
        <end position="35"/>
    </location>
</feature>
<feature type="compositionally biased region" description="Polar residues" evidence="1">
    <location>
        <begin position="567"/>
        <end position="579"/>
    </location>
</feature>
<accession>A0A9P4LVH5</accession>
<feature type="compositionally biased region" description="Polar residues" evidence="1">
    <location>
        <begin position="447"/>
        <end position="456"/>
    </location>
</feature>
<dbReference type="EMBL" id="ML978745">
    <property type="protein sequence ID" value="KAF2084121.1"/>
    <property type="molecule type" value="Genomic_DNA"/>
</dbReference>
<feature type="compositionally biased region" description="Basic and acidic residues" evidence="1">
    <location>
        <begin position="85"/>
        <end position="98"/>
    </location>
</feature>
<feature type="compositionally biased region" description="Basic residues" evidence="1">
    <location>
        <begin position="931"/>
        <end position="942"/>
    </location>
</feature>
<feature type="compositionally biased region" description="Basic residues" evidence="1">
    <location>
        <begin position="514"/>
        <end position="525"/>
    </location>
</feature>